<organism evidence="1 2">
    <name type="scientific">Frankliniella occidentalis</name>
    <name type="common">Western flower thrips</name>
    <name type="synonym">Euthrips occidentalis</name>
    <dbReference type="NCBI Taxonomy" id="133901"/>
    <lineage>
        <taxon>Eukaryota</taxon>
        <taxon>Metazoa</taxon>
        <taxon>Ecdysozoa</taxon>
        <taxon>Arthropoda</taxon>
        <taxon>Hexapoda</taxon>
        <taxon>Insecta</taxon>
        <taxon>Pterygota</taxon>
        <taxon>Neoptera</taxon>
        <taxon>Paraneoptera</taxon>
        <taxon>Thysanoptera</taxon>
        <taxon>Terebrantia</taxon>
        <taxon>Thripoidea</taxon>
        <taxon>Thripidae</taxon>
        <taxon>Frankliniella</taxon>
    </lineage>
</organism>
<sequence>MQQLSAPDPERAALSCEDVRKLFDINLEGPAARALAVDVKELGCVPPAVAEDTNAPQQSVLARVRAGVRADLRAELRAAARPLSTHAFGRSIPVGDPGRWRASKSDTCERWRQDRVPTELVTMEEIFGGVTHLKVTRDFVDYLRHKRTPLPPCLRSGQLGAAAVGAAGAGRSGARHLGGR</sequence>
<dbReference type="AlphaFoldDB" id="A0A9C6XT60"/>
<dbReference type="RefSeq" id="XP_052130319.1">
    <property type="nucleotide sequence ID" value="XM_052274359.1"/>
</dbReference>
<evidence type="ECO:0000313" key="1">
    <source>
        <dbReference type="Proteomes" id="UP000504606"/>
    </source>
</evidence>
<evidence type="ECO:0000313" key="2">
    <source>
        <dbReference type="RefSeq" id="XP_052130319.1"/>
    </source>
</evidence>
<keyword evidence="1" id="KW-1185">Reference proteome</keyword>
<gene>
    <name evidence="2" type="primary">LOC127751212</name>
</gene>
<dbReference type="GeneID" id="127751212"/>
<name>A0A9C6XT60_FRAOC</name>
<dbReference type="OrthoDB" id="8196601at2759"/>
<accession>A0A9C6XT60</accession>
<dbReference type="KEGG" id="foc:127751212"/>
<reference evidence="2" key="1">
    <citation type="submission" date="2025-08" db="UniProtKB">
        <authorList>
            <consortium name="RefSeq"/>
        </authorList>
    </citation>
    <scope>IDENTIFICATION</scope>
    <source>
        <tissue evidence="2">Whole organism</tissue>
    </source>
</reference>
<protein>
    <submittedName>
        <fullName evidence="2">Uncharacterized protein LOC127751212</fullName>
    </submittedName>
</protein>
<proteinExistence type="predicted"/>
<dbReference type="Proteomes" id="UP000504606">
    <property type="component" value="Unplaced"/>
</dbReference>